<keyword evidence="10" id="KW-1185">Reference proteome</keyword>
<dbReference type="GO" id="GO:0003676">
    <property type="term" value="F:nucleic acid binding"/>
    <property type="evidence" value="ECO:0007669"/>
    <property type="project" value="InterPro"/>
</dbReference>
<dbReference type="EMBL" id="CAJGYO010000014">
    <property type="protein sequence ID" value="CAD6267003.1"/>
    <property type="molecule type" value="Genomic_DNA"/>
</dbReference>
<dbReference type="PROSITE" id="PS51192">
    <property type="entry name" value="HELICASE_ATP_BIND_1"/>
    <property type="match status" value="1"/>
</dbReference>
<dbReference type="GO" id="GO:0005829">
    <property type="term" value="C:cytosol"/>
    <property type="evidence" value="ECO:0007669"/>
    <property type="project" value="TreeGrafter"/>
</dbReference>
<gene>
    <name evidence="9" type="ORF">NCGR_LOCUS50308</name>
</gene>
<dbReference type="InterPro" id="IPR050079">
    <property type="entry name" value="DEAD_box_RNA_helicase"/>
</dbReference>
<dbReference type="CDD" id="cd18787">
    <property type="entry name" value="SF2_C_DEAD"/>
    <property type="match status" value="1"/>
</dbReference>
<dbReference type="InterPro" id="IPR001650">
    <property type="entry name" value="Helicase_C-like"/>
</dbReference>
<evidence type="ECO:0000313" key="9">
    <source>
        <dbReference type="EMBL" id="CAD6267003.1"/>
    </source>
</evidence>
<dbReference type="SUPFAM" id="SSF52540">
    <property type="entry name" value="P-loop containing nucleoside triphosphate hydrolases"/>
    <property type="match status" value="1"/>
</dbReference>
<dbReference type="PANTHER" id="PTHR47959">
    <property type="entry name" value="ATP-DEPENDENT RNA HELICASE RHLE-RELATED"/>
    <property type="match status" value="1"/>
</dbReference>
<dbReference type="CDD" id="cd00268">
    <property type="entry name" value="DEADc"/>
    <property type="match status" value="1"/>
</dbReference>
<keyword evidence="2" id="KW-0547">Nucleotide-binding</keyword>
<comment type="caution">
    <text evidence="9">The sequence shown here is derived from an EMBL/GenBank/DDBJ whole genome shotgun (WGS) entry which is preliminary data.</text>
</comment>
<dbReference type="Pfam" id="PF00270">
    <property type="entry name" value="DEAD"/>
    <property type="match status" value="1"/>
</dbReference>
<proteinExistence type="inferred from homology"/>
<dbReference type="Pfam" id="PF00271">
    <property type="entry name" value="Helicase_C"/>
    <property type="match status" value="1"/>
</dbReference>
<name>A0A811RAF5_9POAL</name>
<dbReference type="PROSITE" id="PS51194">
    <property type="entry name" value="HELICASE_CTER"/>
    <property type="match status" value="1"/>
</dbReference>
<feature type="domain" description="Helicase C-terminal" evidence="8">
    <location>
        <begin position="332"/>
        <end position="476"/>
    </location>
</feature>
<dbReference type="SMART" id="SM00490">
    <property type="entry name" value="HELICc"/>
    <property type="match status" value="1"/>
</dbReference>
<feature type="region of interest" description="Disordered" evidence="6">
    <location>
        <begin position="545"/>
        <end position="625"/>
    </location>
</feature>
<accession>A0A811RAF5</accession>
<evidence type="ECO:0000313" key="10">
    <source>
        <dbReference type="Proteomes" id="UP000604825"/>
    </source>
</evidence>
<keyword evidence="5" id="KW-0067">ATP-binding</keyword>
<dbReference type="OrthoDB" id="4255at2759"/>
<dbReference type="PANTHER" id="PTHR47959:SF23">
    <property type="entry name" value="HELICASE ATP-BINDING DOMAIN-CONTAINING PROTEIN"/>
    <property type="match status" value="1"/>
</dbReference>
<protein>
    <submittedName>
        <fullName evidence="9">Uncharacterized protein</fullName>
    </submittedName>
</protein>
<evidence type="ECO:0000256" key="4">
    <source>
        <dbReference type="ARBA" id="ARBA00022806"/>
    </source>
</evidence>
<evidence type="ECO:0000256" key="6">
    <source>
        <dbReference type="SAM" id="MobiDB-lite"/>
    </source>
</evidence>
<organism evidence="9 10">
    <name type="scientific">Miscanthus lutarioriparius</name>
    <dbReference type="NCBI Taxonomy" id="422564"/>
    <lineage>
        <taxon>Eukaryota</taxon>
        <taxon>Viridiplantae</taxon>
        <taxon>Streptophyta</taxon>
        <taxon>Embryophyta</taxon>
        <taxon>Tracheophyta</taxon>
        <taxon>Spermatophyta</taxon>
        <taxon>Magnoliopsida</taxon>
        <taxon>Liliopsida</taxon>
        <taxon>Poales</taxon>
        <taxon>Poaceae</taxon>
        <taxon>PACMAD clade</taxon>
        <taxon>Panicoideae</taxon>
        <taxon>Andropogonodae</taxon>
        <taxon>Andropogoneae</taxon>
        <taxon>Saccharinae</taxon>
        <taxon>Miscanthus</taxon>
    </lineage>
</organism>
<evidence type="ECO:0000256" key="1">
    <source>
        <dbReference type="ARBA" id="ARBA00006517"/>
    </source>
</evidence>
<dbReference type="Gene3D" id="3.40.50.300">
    <property type="entry name" value="P-loop containing nucleotide triphosphate hydrolases"/>
    <property type="match status" value="2"/>
</dbReference>
<dbReference type="InterPro" id="IPR014001">
    <property type="entry name" value="Helicase_ATP-bd"/>
</dbReference>
<evidence type="ECO:0000256" key="3">
    <source>
        <dbReference type="ARBA" id="ARBA00022801"/>
    </source>
</evidence>
<evidence type="ECO:0000256" key="2">
    <source>
        <dbReference type="ARBA" id="ARBA00022741"/>
    </source>
</evidence>
<keyword evidence="3" id="KW-0378">Hydrolase</keyword>
<dbReference type="InterPro" id="IPR027417">
    <property type="entry name" value="P-loop_NTPase"/>
</dbReference>
<keyword evidence="4" id="KW-0347">Helicase</keyword>
<evidence type="ECO:0000259" key="8">
    <source>
        <dbReference type="PROSITE" id="PS51194"/>
    </source>
</evidence>
<sequence>MYAVLRRAAPLRRRAVSALAAALLQQQPAALGAAVAPRAPPTQLPAAAWFHSSPAWLGFRETGAAGAAARAEFAAEEGSFYEEDKRAPAGGGAAAEEGLEIAKLGISSKIVERLARKGITKLFPIQRAVLEPAMEGRDMVGRAKTGTGKTLAFGIPILDAIIRHNEKYKAGKFPLAIVLAPTRELAKQVEREFLDSSPLETLCVYGGTPIMQQIRQLNYGVDVVIGTPGRVIDLLKRGALSLAEIRFVVLDEADQMLSVGFDQDVETILERVPPQRQTLMFSATMPTWIRKLTQKYLNNPVTVDLVGENDQKLAEGISLLSVSAENRQKPAVLGELIKEHAKGGKCIVFTQTKRDADRLSHNMSRSFQCEALHGDISQSQRERTLAGFRDGRFNILIATDVAARGLDIPNVDLVIHYELPNSSEIFVHRSGRTGRAGKKGTAIAMYNYEQSRAVRVIERDVGSKFTELPKINVEGSVLLDGGFDSFGGGGGGHGGSNYGRSRGFGGRGGGGFGRSGGGGGGFGNSGFGRSSGGFGDSGFGRSGGGGFGDSGFGRSGGDGGLGDSGFGRSGGGGGFGDSGFGRSSGGGSGFGRSGGFGDSGSGRFGGGFGSSGSGSFGGFGDKNSR</sequence>
<dbReference type="GO" id="GO:0003724">
    <property type="term" value="F:RNA helicase activity"/>
    <property type="evidence" value="ECO:0007669"/>
    <property type="project" value="TreeGrafter"/>
</dbReference>
<dbReference type="InterPro" id="IPR044742">
    <property type="entry name" value="DEAD/DEAH_RhlB"/>
</dbReference>
<comment type="similarity">
    <text evidence="1">Belongs to the DEAD box helicase family. DDX21/DDX50 subfamily.</text>
</comment>
<dbReference type="GO" id="GO:0005524">
    <property type="term" value="F:ATP binding"/>
    <property type="evidence" value="ECO:0007669"/>
    <property type="project" value="UniProtKB-KW"/>
</dbReference>
<dbReference type="InterPro" id="IPR011545">
    <property type="entry name" value="DEAD/DEAH_box_helicase_dom"/>
</dbReference>
<dbReference type="SMART" id="SM00487">
    <property type="entry name" value="DEXDc"/>
    <property type="match status" value="1"/>
</dbReference>
<dbReference type="GO" id="GO:0016787">
    <property type="term" value="F:hydrolase activity"/>
    <property type="evidence" value="ECO:0007669"/>
    <property type="project" value="UniProtKB-KW"/>
</dbReference>
<evidence type="ECO:0000259" key="7">
    <source>
        <dbReference type="PROSITE" id="PS51192"/>
    </source>
</evidence>
<reference evidence="9" key="1">
    <citation type="submission" date="2020-10" db="EMBL/GenBank/DDBJ databases">
        <authorList>
            <person name="Han B."/>
            <person name="Lu T."/>
            <person name="Zhao Q."/>
            <person name="Huang X."/>
            <person name="Zhao Y."/>
        </authorList>
    </citation>
    <scope>NUCLEOTIDE SEQUENCE</scope>
</reference>
<dbReference type="Proteomes" id="UP000604825">
    <property type="component" value="Unassembled WGS sequence"/>
</dbReference>
<feature type="domain" description="Helicase ATP-binding" evidence="7">
    <location>
        <begin position="130"/>
        <end position="303"/>
    </location>
</feature>
<dbReference type="AlphaFoldDB" id="A0A811RAF5"/>
<evidence type="ECO:0000256" key="5">
    <source>
        <dbReference type="ARBA" id="ARBA00022840"/>
    </source>
</evidence>